<dbReference type="RefSeq" id="WP_020512518.1">
    <property type="nucleotide sequence ID" value="NZ_JBIAZU010000005.1"/>
</dbReference>
<name>A0ABW6WIS0_9ACTN</name>
<dbReference type="InterPro" id="IPR036396">
    <property type="entry name" value="Cyt_P450_sf"/>
</dbReference>
<gene>
    <name evidence="1" type="ORF">ACFY35_27350</name>
</gene>
<dbReference type="EMBL" id="JBIAZU010000005">
    <property type="protein sequence ID" value="MFF5293165.1"/>
    <property type="molecule type" value="Genomic_DNA"/>
</dbReference>
<comment type="caution">
    <text evidence="1">The sequence shown here is derived from an EMBL/GenBank/DDBJ whole genome shotgun (WGS) entry which is preliminary data.</text>
</comment>
<proteinExistence type="predicted"/>
<dbReference type="Gene3D" id="1.10.630.10">
    <property type="entry name" value="Cytochrome P450"/>
    <property type="match status" value="1"/>
</dbReference>
<sequence>MREIRGHDAALAVLNDPRFVVPPVPFAETGVGWLRATVGRFATGDDHDRRRALSEAIIRTIPPAPASKGHPVEVLARAMGIEPPVADLVRDVAQAYQPGSGDDTRADAAVERLIAILGGERSESTAARIGVLVQACDATAALRERVRDRPLDDVLRDDPPVRATKRQATVPVTVGGLDVGAGEVVLVELRGDLAFGAGPRRCPGQALALALVSGDSGGR</sequence>
<dbReference type="PROSITE" id="PS00086">
    <property type="entry name" value="CYTOCHROME_P450"/>
    <property type="match status" value="1"/>
</dbReference>
<keyword evidence="2" id="KW-1185">Reference proteome</keyword>
<dbReference type="Proteomes" id="UP001602245">
    <property type="component" value="Unassembled WGS sequence"/>
</dbReference>
<protein>
    <recommendedName>
        <fullName evidence="3">Cytochrome P450</fullName>
    </recommendedName>
</protein>
<dbReference type="SUPFAM" id="SSF48264">
    <property type="entry name" value="Cytochrome P450"/>
    <property type="match status" value="1"/>
</dbReference>
<organism evidence="1 2">
    <name type="scientific">Paractinoplanes globisporus</name>
    <dbReference type="NCBI Taxonomy" id="113565"/>
    <lineage>
        <taxon>Bacteria</taxon>
        <taxon>Bacillati</taxon>
        <taxon>Actinomycetota</taxon>
        <taxon>Actinomycetes</taxon>
        <taxon>Micromonosporales</taxon>
        <taxon>Micromonosporaceae</taxon>
        <taxon>Paractinoplanes</taxon>
    </lineage>
</organism>
<evidence type="ECO:0000313" key="1">
    <source>
        <dbReference type="EMBL" id="MFF5293165.1"/>
    </source>
</evidence>
<evidence type="ECO:0008006" key="3">
    <source>
        <dbReference type="Google" id="ProtNLM"/>
    </source>
</evidence>
<reference evidence="1 2" key="1">
    <citation type="submission" date="2024-10" db="EMBL/GenBank/DDBJ databases">
        <title>The Natural Products Discovery Center: Release of the First 8490 Sequenced Strains for Exploring Actinobacteria Biosynthetic Diversity.</title>
        <authorList>
            <person name="Kalkreuter E."/>
            <person name="Kautsar S.A."/>
            <person name="Yang D."/>
            <person name="Bader C.D."/>
            <person name="Teijaro C.N."/>
            <person name="Fluegel L."/>
            <person name="Davis C.M."/>
            <person name="Simpson J.R."/>
            <person name="Lauterbach L."/>
            <person name="Steele A.D."/>
            <person name="Gui C."/>
            <person name="Meng S."/>
            <person name="Li G."/>
            <person name="Viehrig K."/>
            <person name="Ye F."/>
            <person name="Su P."/>
            <person name="Kiefer A.F."/>
            <person name="Nichols A."/>
            <person name="Cepeda A.J."/>
            <person name="Yan W."/>
            <person name="Fan B."/>
            <person name="Jiang Y."/>
            <person name="Adhikari A."/>
            <person name="Zheng C.-J."/>
            <person name="Schuster L."/>
            <person name="Cowan T.M."/>
            <person name="Smanski M.J."/>
            <person name="Chevrette M.G."/>
            <person name="De Carvalho L.P.S."/>
            <person name="Shen B."/>
        </authorList>
    </citation>
    <scope>NUCLEOTIDE SEQUENCE [LARGE SCALE GENOMIC DNA]</scope>
    <source>
        <strain evidence="1 2">NPDC000087</strain>
    </source>
</reference>
<dbReference type="InterPro" id="IPR017972">
    <property type="entry name" value="Cyt_P450_CS"/>
</dbReference>
<accession>A0ABW6WIS0</accession>
<evidence type="ECO:0000313" key="2">
    <source>
        <dbReference type="Proteomes" id="UP001602245"/>
    </source>
</evidence>